<evidence type="ECO:0000256" key="3">
    <source>
        <dbReference type="ARBA" id="ARBA00023237"/>
    </source>
</evidence>
<dbReference type="EMBL" id="AAQH01000014">
    <property type="protein sequence ID" value="EAT11683.1"/>
    <property type="molecule type" value="Genomic_DNA"/>
</dbReference>
<keyword evidence="4" id="KW-0564">Palmitate</keyword>
<evidence type="ECO:0000256" key="1">
    <source>
        <dbReference type="ARBA" id="ARBA00022729"/>
    </source>
</evidence>
<dbReference type="PROSITE" id="PS51257">
    <property type="entry name" value="PROKAR_LIPOPROTEIN"/>
    <property type="match status" value="1"/>
</dbReference>
<dbReference type="InterPro" id="IPR011047">
    <property type="entry name" value="Quinoprotein_ADH-like_sf"/>
</dbReference>
<dbReference type="SMART" id="SM00564">
    <property type="entry name" value="PQQ"/>
    <property type="match status" value="7"/>
</dbReference>
<protein>
    <recommendedName>
        <fullName evidence="4">Outer membrane protein assembly factor BamB</fullName>
    </recommendedName>
</protein>
<sequence>MRILFLLLLSGLVACSSNDTQPEEESKGPVGLSGFDEEFDVSVEWRRQVGVGQGGSQGQFVPAIQNDRLWIADSEGVIESIAIESGARLWRVNLEESLTMGVYLHDQSLLLATANGELISLSIEDGSENWRKDLSSEIVALPAANDQHIALQSVDGNLHLLNAQSGKRLWSYNSNLPNLSLRGTSSPVITGDKVIAGFASGKVVAVSRSEGRVLWQERVGIPAGRSELERLVDVDGRILIEDDIVYAVGYQGHAVALDLNSGKAMWKREASSYHGALTGLGNLYIIAEDDRIIAIDERTTNDVWIQPDLIGRQLTQPVMVKDQIAIADYEGYVHLVKQLDGTIVGRTHVVRVPTDWVRTGSYNMKHPSRHFSKEKNIPARLTVAGDTLIAYSQSGLLSAITVENN</sequence>
<name>Q1N0I1_9GAMM</name>
<dbReference type="STRING" id="207949.RED65_06032"/>
<dbReference type="InterPro" id="IPR015943">
    <property type="entry name" value="WD40/YVTN_repeat-like_dom_sf"/>
</dbReference>
<evidence type="ECO:0000256" key="4">
    <source>
        <dbReference type="HAMAP-Rule" id="MF_00923"/>
    </source>
</evidence>
<organism evidence="6 7">
    <name type="scientific">Bermanella marisrubri</name>
    <dbReference type="NCBI Taxonomy" id="207949"/>
    <lineage>
        <taxon>Bacteria</taxon>
        <taxon>Pseudomonadati</taxon>
        <taxon>Pseudomonadota</taxon>
        <taxon>Gammaproteobacteria</taxon>
        <taxon>Oceanospirillales</taxon>
        <taxon>Oceanospirillaceae</taxon>
        <taxon>Bermanella</taxon>
    </lineage>
</organism>
<comment type="subcellular location">
    <subcellularLocation>
        <location evidence="4">Cell outer membrane</location>
        <topology evidence="4">Lipid-anchor</topology>
    </subcellularLocation>
</comment>
<dbReference type="Gene3D" id="2.130.10.10">
    <property type="entry name" value="YVTN repeat-like/Quinoprotein amine dehydrogenase"/>
    <property type="match status" value="1"/>
</dbReference>
<gene>
    <name evidence="4" type="primary">bamB</name>
    <name evidence="6" type="ORF">RED65_06032</name>
</gene>
<evidence type="ECO:0000256" key="2">
    <source>
        <dbReference type="ARBA" id="ARBA00023136"/>
    </source>
</evidence>
<evidence type="ECO:0000259" key="5">
    <source>
        <dbReference type="Pfam" id="PF13360"/>
    </source>
</evidence>
<dbReference type="OrthoDB" id="5173551at2"/>
<comment type="caution">
    <text evidence="6">The sequence shown here is derived from an EMBL/GenBank/DDBJ whole genome shotgun (WGS) entry which is preliminary data.</text>
</comment>
<reference evidence="6 7" key="1">
    <citation type="submission" date="2006-03" db="EMBL/GenBank/DDBJ databases">
        <authorList>
            <person name="Pinhassi J."/>
            <person name="Pedros-Alio C."/>
            <person name="Ferriera S."/>
            <person name="Johnson J."/>
            <person name="Kravitz S."/>
            <person name="Halpern A."/>
            <person name="Remington K."/>
            <person name="Beeson K."/>
            <person name="Tran B."/>
            <person name="Rogers Y.-H."/>
            <person name="Friedman R."/>
            <person name="Venter J.C."/>
        </authorList>
    </citation>
    <scope>NUCLEOTIDE SEQUENCE [LARGE SCALE GENOMIC DNA]</scope>
    <source>
        <strain evidence="6 7">RED65</strain>
    </source>
</reference>
<feature type="domain" description="Pyrrolo-quinoline quinone repeat" evidence="5">
    <location>
        <begin position="75"/>
        <end position="306"/>
    </location>
</feature>
<comment type="similarity">
    <text evidence="4">Belongs to the BamB family.</text>
</comment>
<dbReference type="InterPro" id="IPR018391">
    <property type="entry name" value="PQQ_b-propeller_rpt"/>
</dbReference>
<keyword evidence="2 4" id="KW-0472">Membrane</keyword>
<dbReference type="PANTHER" id="PTHR34512">
    <property type="entry name" value="CELL SURFACE PROTEIN"/>
    <property type="match status" value="1"/>
</dbReference>
<comment type="function">
    <text evidence="4">Part of the outer membrane protein assembly complex, which is involved in assembly and insertion of beta-barrel proteins into the outer membrane.</text>
</comment>
<dbReference type="HOGENOM" id="CLU_027480_0_1_6"/>
<keyword evidence="4" id="KW-0449">Lipoprotein</keyword>
<dbReference type="GO" id="GO:0051205">
    <property type="term" value="P:protein insertion into membrane"/>
    <property type="evidence" value="ECO:0007669"/>
    <property type="project" value="UniProtKB-UniRule"/>
</dbReference>
<dbReference type="PANTHER" id="PTHR34512:SF30">
    <property type="entry name" value="OUTER MEMBRANE PROTEIN ASSEMBLY FACTOR BAMB"/>
    <property type="match status" value="1"/>
</dbReference>
<proteinExistence type="inferred from homology"/>
<keyword evidence="1 4" id="KW-0732">Signal</keyword>
<keyword evidence="3 4" id="KW-0998">Cell outer membrane</keyword>
<dbReference type="GO" id="GO:0009279">
    <property type="term" value="C:cell outer membrane"/>
    <property type="evidence" value="ECO:0007669"/>
    <property type="project" value="UniProtKB-SubCell"/>
</dbReference>
<dbReference type="SUPFAM" id="SSF50998">
    <property type="entry name" value="Quinoprotein alcohol dehydrogenase-like"/>
    <property type="match status" value="1"/>
</dbReference>
<dbReference type="Pfam" id="PF13360">
    <property type="entry name" value="PQQ_2"/>
    <property type="match status" value="1"/>
</dbReference>
<dbReference type="GO" id="GO:0043165">
    <property type="term" value="P:Gram-negative-bacterium-type cell outer membrane assembly"/>
    <property type="evidence" value="ECO:0007669"/>
    <property type="project" value="UniProtKB-UniRule"/>
</dbReference>
<dbReference type="InterPro" id="IPR017687">
    <property type="entry name" value="BamB"/>
</dbReference>
<accession>Q1N0I1</accession>
<dbReference type="InterPro" id="IPR002372">
    <property type="entry name" value="PQQ_rpt_dom"/>
</dbReference>
<dbReference type="HAMAP" id="MF_00923">
    <property type="entry name" value="OM_assembly_BamB"/>
    <property type="match status" value="1"/>
</dbReference>
<dbReference type="AlphaFoldDB" id="Q1N0I1"/>
<dbReference type="NCBIfam" id="TIGR03300">
    <property type="entry name" value="assembly_YfgL"/>
    <property type="match status" value="1"/>
</dbReference>
<evidence type="ECO:0000313" key="6">
    <source>
        <dbReference type="EMBL" id="EAT11683.1"/>
    </source>
</evidence>
<evidence type="ECO:0000313" key="7">
    <source>
        <dbReference type="Proteomes" id="UP000004263"/>
    </source>
</evidence>
<dbReference type="Proteomes" id="UP000004263">
    <property type="component" value="Unassembled WGS sequence"/>
</dbReference>
<comment type="subunit">
    <text evidence="4">Part of the Bam complex.</text>
</comment>
<keyword evidence="7" id="KW-1185">Reference proteome</keyword>
<dbReference type="RefSeq" id="WP_007016453.1">
    <property type="nucleotide sequence ID" value="NZ_AAQH01000014.1"/>
</dbReference>